<protein>
    <submittedName>
        <fullName evidence="1">Uncharacterized protein</fullName>
    </submittedName>
</protein>
<evidence type="ECO:0000313" key="2">
    <source>
        <dbReference type="Proteomes" id="UP000622317"/>
    </source>
</evidence>
<organism evidence="1 2">
    <name type="scientific">Pelagicoccus enzymogenes</name>
    <dbReference type="NCBI Taxonomy" id="2773457"/>
    <lineage>
        <taxon>Bacteria</taxon>
        <taxon>Pseudomonadati</taxon>
        <taxon>Verrucomicrobiota</taxon>
        <taxon>Opitutia</taxon>
        <taxon>Puniceicoccales</taxon>
        <taxon>Pelagicoccaceae</taxon>
        <taxon>Pelagicoccus</taxon>
    </lineage>
</organism>
<dbReference type="AlphaFoldDB" id="A0A927F8R9"/>
<keyword evidence="2" id="KW-1185">Reference proteome</keyword>
<accession>A0A927F8R9</accession>
<sequence>MNTVVRSIFGSDKTRKIEIFRRDDGSYGFEDMKFVEEGFWAPIGKYSQCFAETEEIAEKEAKDRVAWMKNEKSS</sequence>
<dbReference type="RefSeq" id="WP_191616953.1">
    <property type="nucleotide sequence ID" value="NZ_JACYFG010000015.1"/>
</dbReference>
<reference evidence="1" key="1">
    <citation type="submission" date="2020-09" db="EMBL/GenBank/DDBJ databases">
        <title>Pelagicoccus enzymogenes sp. nov. with an EPS production, isolated from marine sediment.</title>
        <authorList>
            <person name="Feng X."/>
        </authorList>
    </citation>
    <scope>NUCLEOTIDE SEQUENCE</scope>
    <source>
        <strain evidence="1">NFK12</strain>
    </source>
</reference>
<name>A0A927F8R9_9BACT</name>
<proteinExistence type="predicted"/>
<gene>
    <name evidence="1" type="ORF">IEN85_09955</name>
</gene>
<dbReference type="Proteomes" id="UP000622317">
    <property type="component" value="Unassembled WGS sequence"/>
</dbReference>
<evidence type="ECO:0000313" key="1">
    <source>
        <dbReference type="EMBL" id="MBD5779816.1"/>
    </source>
</evidence>
<dbReference type="EMBL" id="JACYFG010000015">
    <property type="protein sequence ID" value="MBD5779816.1"/>
    <property type="molecule type" value="Genomic_DNA"/>
</dbReference>
<comment type="caution">
    <text evidence="1">The sequence shown here is derived from an EMBL/GenBank/DDBJ whole genome shotgun (WGS) entry which is preliminary data.</text>
</comment>